<dbReference type="Proteomes" id="UP000000851">
    <property type="component" value="Chromosome"/>
</dbReference>
<dbReference type="PROSITE" id="PS51257">
    <property type="entry name" value="PROKAR_LIPOPROTEIN"/>
    <property type="match status" value="1"/>
</dbReference>
<name>C7Q3Q4_CATAD</name>
<keyword evidence="2" id="KW-0732">Signal</keyword>
<dbReference type="KEGG" id="cai:Caci_8849"/>
<dbReference type="HOGENOM" id="CLU_929675_0_0_11"/>
<dbReference type="STRING" id="479433.Caci_8849"/>
<accession>C7Q3Q4</accession>
<evidence type="ECO:0000313" key="4">
    <source>
        <dbReference type="Proteomes" id="UP000000851"/>
    </source>
</evidence>
<evidence type="ECO:0000256" key="1">
    <source>
        <dbReference type="SAM" id="MobiDB-lite"/>
    </source>
</evidence>
<reference evidence="3 4" key="1">
    <citation type="journal article" date="2009" name="Stand. Genomic Sci.">
        <title>Complete genome sequence of Catenulispora acidiphila type strain (ID 139908).</title>
        <authorList>
            <person name="Copeland A."/>
            <person name="Lapidus A."/>
            <person name="Glavina Del Rio T."/>
            <person name="Nolan M."/>
            <person name="Lucas S."/>
            <person name="Chen F."/>
            <person name="Tice H."/>
            <person name="Cheng J.F."/>
            <person name="Bruce D."/>
            <person name="Goodwin L."/>
            <person name="Pitluck S."/>
            <person name="Mikhailova N."/>
            <person name="Pati A."/>
            <person name="Ivanova N."/>
            <person name="Mavromatis K."/>
            <person name="Chen A."/>
            <person name="Palaniappan K."/>
            <person name="Chain P."/>
            <person name="Land M."/>
            <person name="Hauser L."/>
            <person name="Chang Y.J."/>
            <person name="Jeffries C.D."/>
            <person name="Chertkov O."/>
            <person name="Brettin T."/>
            <person name="Detter J.C."/>
            <person name="Han C."/>
            <person name="Ali Z."/>
            <person name="Tindall B.J."/>
            <person name="Goker M."/>
            <person name="Bristow J."/>
            <person name="Eisen J.A."/>
            <person name="Markowitz V."/>
            <person name="Hugenholtz P."/>
            <person name="Kyrpides N.C."/>
            <person name="Klenk H.P."/>
        </authorList>
    </citation>
    <scope>NUCLEOTIDE SEQUENCE [LARGE SCALE GENOMIC DNA]</scope>
    <source>
        <strain evidence="4">DSM 44928 / JCM 14897 / NBRC 102108 / NRRL B-24433 / ID139908</strain>
    </source>
</reference>
<dbReference type="InParanoid" id="C7Q3Q4"/>
<evidence type="ECO:0000256" key="2">
    <source>
        <dbReference type="SAM" id="SignalP"/>
    </source>
</evidence>
<sequence length="299" mass="30169" precursor="true">MRISRRFSRSTAAGAASVLAALSMAACSGSSSGSGSTASSAASQSLANANANENDVQVLNSLQLTTQELDSAFATDDSWKSWPTIDSSKILLQQAWACTQNIIDTKQKSLEPVTSFFRADSLLSDPVSTPTAPTSTPSHSSSHKGSPSSTTSSGSTGSSSTTDGNPTHWVVSTAIAYQSADAAQAAVSGMGAIDPKASGCGGPGDGAKDEIVGGGIGEVAPSWANSQGVFVYTDTHTHVTISVVAQRRGRYVVLTYTRGSAKADAGYYDLEAGQDTANAAAAATAVLGQLTSAVVGDGS</sequence>
<feature type="signal peptide" evidence="2">
    <location>
        <begin position="1"/>
        <end position="25"/>
    </location>
</feature>
<evidence type="ECO:0000313" key="3">
    <source>
        <dbReference type="EMBL" id="ACU77662.1"/>
    </source>
</evidence>
<dbReference type="AlphaFoldDB" id="C7Q3Q4"/>
<keyword evidence="4" id="KW-1185">Reference proteome</keyword>
<gene>
    <name evidence="3" type="ordered locus">Caci_8849</name>
</gene>
<feature type="chain" id="PRO_5038433372" description="Lipoprotein" evidence="2">
    <location>
        <begin position="26"/>
        <end position="299"/>
    </location>
</feature>
<dbReference type="EMBL" id="CP001700">
    <property type="protein sequence ID" value="ACU77662.1"/>
    <property type="molecule type" value="Genomic_DNA"/>
</dbReference>
<proteinExistence type="predicted"/>
<feature type="region of interest" description="Disordered" evidence="1">
    <location>
        <begin position="124"/>
        <end position="165"/>
    </location>
</feature>
<organism evidence="3 4">
    <name type="scientific">Catenulispora acidiphila (strain DSM 44928 / JCM 14897 / NBRC 102108 / NRRL B-24433 / ID139908)</name>
    <dbReference type="NCBI Taxonomy" id="479433"/>
    <lineage>
        <taxon>Bacteria</taxon>
        <taxon>Bacillati</taxon>
        <taxon>Actinomycetota</taxon>
        <taxon>Actinomycetes</taxon>
        <taxon>Catenulisporales</taxon>
        <taxon>Catenulisporaceae</taxon>
        <taxon>Catenulispora</taxon>
    </lineage>
</organism>
<dbReference type="RefSeq" id="WP_015797386.1">
    <property type="nucleotide sequence ID" value="NC_013131.1"/>
</dbReference>
<protein>
    <recommendedName>
        <fullName evidence="5">Lipoprotein</fullName>
    </recommendedName>
</protein>
<evidence type="ECO:0008006" key="5">
    <source>
        <dbReference type="Google" id="ProtNLM"/>
    </source>
</evidence>